<name>A0A7G6YD83_9MICO</name>
<accession>A0A7G6YD83</accession>
<organism evidence="1 2">
    <name type="scientific">Leifsonia shinshuensis</name>
    <dbReference type="NCBI Taxonomy" id="150026"/>
    <lineage>
        <taxon>Bacteria</taxon>
        <taxon>Bacillati</taxon>
        <taxon>Actinomycetota</taxon>
        <taxon>Actinomycetes</taxon>
        <taxon>Micrococcales</taxon>
        <taxon>Microbacteriaceae</taxon>
        <taxon>Leifsonia</taxon>
    </lineage>
</organism>
<gene>
    <name evidence="1" type="ORF">F1C12_15900</name>
</gene>
<evidence type="ECO:0008006" key="3">
    <source>
        <dbReference type="Google" id="ProtNLM"/>
    </source>
</evidence>
<evidence type="ECO:0000313" key="1">
    <source>
        <dbReference type="EMBL" id="QNE36448.1"/>
    </source>
</evidence>
<sequence length="175" mass="19643">MSESTDSLFARALVSAEPTAERPHRMHLFGQLVGSWRADVRFLDEASGEWAERVEEWVFAYTLGGRAVQDVLVARDPSDPGAVVAHGSTVRVYDSTLGAWRVSWFGAAGGDFCTLVATPHRRDGIRQDGTQTDGRPIRWNFSKITDESFEWDGWVSDDEGRTWWLEQHIDATRTG</sequence>
<proteinExistence type="predicted"/>
<dbReference type="EMBL" id="CP043641">
    <property type="protein sequence ID" value="QNE36448.1"/>
    <property type="molecule type" value="Genomic_DNA"/>
</dbReference>
<dbReference type="RefSeq" id="WP_185275886.1">
    <property type="nucleotide sequence ID" value="NZ_CP043641.1"/>
</dbReference>
<evidence type="ECO:0000313" key="2">
    <source>
        <dbReference type="Proteomes" id="UP000515511"/>
    </source>
</evidence>
<dbReference type="AlphaFoldDB" id="A0A7G6YD83"/>
<protein>
    <recommendedName>
        <fullName evidence="3">DUF1579 domain-containing protein</fullName>
    </recommendedName>
</protein>
<dbReference type="KEGG" id="lse:F1C12_15900"/>
<reference evidence="2" key="1">
    <citation type="submission" date="2019-09" db="EMBL/GenBank/DDBJ databases">
        <title>Antimicrobial potential of Antarctic Bacteria.</title>
        <authorList>
            <person name="Benaud N."/>
            <person name="Edwards R.J."/>
            <person name="Ferrari B.C."/>
        </authorList>
    </citation>
    <scope>NUCLEOTIDE SEQUENCE [LARGE SCALE GENOMIC DNA]</scope>
    <source>
        <strain evidence="2">INR9</strain>
    </source>
</reference>
<dbReference type="Proteomes" id="UP000515511">
    <property type="component" value="Chromosome"/>
</dbReference>